<dbReference type="AlphaFoldDB" id="A0AAW2FI59"/>
<accession>A0AAW2FI59</accession>
<comment type="caution">
    <text evidence="1">The sequence shown here is derived from an EMBL/GenBank/DDBJ whole genome shotgun (WGS) entry which is preliminary data.</text>
</comment>
<evidence type="ECO:0000313" key="2">
    <source>
        <dbReference type="Proteomes" id="UP001430953"/>
    </source>
</evidence>
<name>A0AAW2FI59_9HYME</name>
<evidence type="ECO:0000313" key="1">
    <source>
        <dbReference type="EMBL" id="KAL0115641.1"/>
    </source>
</evidence>
<sequence length="109" mass="12626">MTYIIQNGRVAQSSTDTREQFRLNLTKPKIACVMKLQRRYDKLTRLETRARIALRTASVVHREGCDRNQVRAMVKSLQQIRNDGAIKRNNNLTSRVNETSIYDCGVRES</sequence>
<dbReference type="Proteomes" id="UP001430953">
    <property type="component" value="Unassembled WGS sequence"/>
</dbReference>
<dbReference type="EMBL" id="JADYXP020000010">
    <property type="protein sequence ID" value="KAL0115641.1"/>
    <property type="molecule type" value="Genomic_DNA"/>
</dbReference>
<protein>
    <submittedName>
        <fullName evidence="1">Uncharacterized protein</fullName>
    </submittedName>
</protein>
<reference evidence="1 2" key="1">
    <citation type="submission" date="2023-03" db="EMBL/GenBank/DDBJ databases">
        <title>High recombination rates correlate with genetic variation in Cardiocondyla obscurior ants.</title>
        <authorList>
            <person name="Errbii M."/>
        </authorList>
    </citation>
    <scope>NUCLEOTIDE SEQUENCE [LARGE SCALE GENOMIC DNA]</scope>
    <source>
        <strain evidence="1">Alpha-2009</strain>
        <tissue evidence="1">Whole body</tissue>
    </source>
</reference>
<proteinExistence type="predicted"/>
<gene>
    <name evidence="1" type="ORF">PUN28_010863</name>
</gene>
<organism evidence="1 2">
    <name type="scientific">Cardiocondyla obscurior</name>
    <dbReference type="NCBI Taxonomy" id="286306"/>
    <lineage>
        <taxon>Eukaryota</taxon>
        <taxon>Metazoa</taxon>
        <taxon>Ecdysozoa</taxon>
        <taxon>Arthropoda</taxon>
        <taxon>Hexapoda</taxon>
        <taxon>Insecta</taxon>
        <taxon>Pterygota</taxon>
        <taxon>Neoptera</taxon>
        <taxon>Endopterygota</taxon>
        <taxon>Hymenoptera</taxon>
        <taxon>Apocrita</taxon>
        <taxon>Aculeata</taxon>
        <taxon>Formicoidea</taxon>
        <taxon>Formicidae</taxon>
        <taxon>Myrmicinae</taxon>
        <taxon>Cardiocondyla</taxon>
    </lineage>
</organism>
<keyword evidence="2" id="KW-1185">Reference proteome</keyword>